<proteinExistence type="predicted"/>
<evidence type="ECO:0000313" key="3">
    <source>
        <dbReference type="Proteomes" id="UP000286208"/>
    </source>
</evidence>
<dbReference type="InterPro" id="IPR007497">
    <property type="entry name" value="SIMPL/DUF541"/>
</dbReference>
<dbReference type="PANTHER" id="PTHR34387">
    <property type="entry name" value="SLR1258 PROTEIN"/>
    <property type="match status" value="1"/>
</dbReference>
<dbReference type="Gene3D" id="3.30.110.170">
    <property type="entry name" value="Protein of unknown function (DUF541), domain 1"/>
    <property type="match status" value="1"/>
</dbReference>
<dbReference type="AlphaFoldDB" id="A0A438BB32"/>
<comment type="caution">
    <text evidence="2">The sequence shown here is derived from an EMBL/GenBank/DDBJ whole genome shotgun (WGS) entry which is preliminary data.</text>
</comment>
<gene>
    <name evidence="2" type="ORF">EGT67_17560</name>
</gene>
<accession>A0A438BB32</accession>
<dbReference type="OrthoDB" id="3724496at2"/>
<dbReference type="Pfam" id="PF04402">
    <property type="entry name" value="SIMPL"/>
    <property type="match status" value="1"/>
</dbReference>
<feature type="region of interest" description="Disordered" evidence="1">
    <location>
        <begin position="193"/>
        <end position="213"/>
    </location>
</feature>
<keyword evidence="3" id="KW-1185">Reference proteome</keyword>
<reference evidence="2 3" key="1">
    <citation type="submission" date="2018-11" db="EMBL/GenBank/DDBJ databases">
        <title>Rhodococcus spongicola sp. nov. and Rhodococcus xishaensis sp. nov. from marine sponges.</title>
        <authorList>
            <person name="Li L."/>
            <person name="Lin H.W."/>
        </authorList>
    </citation>
    <scope>NUCLEOTIDE SEQUENCE [LARGE SCALE GENOMIC DNA]</scope>
    <source>
        <strain evidence="2 3">CCTCC AB2014297</strain>
    </source>
</reference>
<dbReference type="Proteomes" id="UP000286208">
    <property type="component" value="Unassembled WGS sequence"/>
</dbReference>
<name>A0A438BB32_9NOCA</name>
<feature type="compositionally biased region" description="Basic and acidic residues" evidence="1">
    <location>
        <begin position="202"/>
        <end position="213"/>
    </location>
</feature>
<protein>
    <submittedName>
        <fullName evidence="2">SIMPL domain-containing protein</fullName>
    </submittedName>
</protein>
<dbReference type="Gene3D" id="3.30.70.2970">
    <property type="entry name" value="Protein of unknown function (DUF541), domain 2"/>
    <property type="match status" value="1"/>
</dbReference>
<evidence type="ECO:0000256" key="1">
    <source>
        <dbReference type="SAM" id="MobiDB-lite"/>
    </source>
</evidence>
<dbReference type="GO" id="GO:0006974">
    <property type="term" value="P:DNA damage response"/>
    <property type="evidence" value="ECO:0007669"/>
    <property type="project" value="TreeGrafter"/>
</dbReference>
<dbReference type="EMBL" id="RKLP01000009">
    <property type="protein sequence ID" value="RVW08214.1"/>
    <property type="molecule type" value="Genomic_DNA"/>
</dbReference>
<sequence length="229" mass="24786">MPSNPVTITVTGHAERTSAPNRCVVHLNIAFDGTTRAEAADHATESAAALTKLIRTLDGDSSTPLRRWSLDQVQHSRFRPYHPQGKKLPWNYQSTASGSVTFRDLAAVAAFVDQVSAIEGVNVAHLEWKLTRKAHAEALDRIRGLAVRDALAKAEGYTRSLGCRRIEAVAIADPGMLNAGQRPDFGPPTARMMAASAPAPDNHADRPAIELKPEPIGIRADVEARFEAK</sequence>
<dbReference type="RefSeq" id="WP_127917375.1">
    <property type="nucleotide sequence ID" value="NZ_RKLP01000009.1"/>
</dbReference>
<evidence type="ECO:0000313" key="2">
    <source>
        <dbReference type="EMBL" id="RVW08214.1"/>
    </source>
</evidence>
<dbReference type="InterPro" id="IPR052022">
    <property type="entry name" value="26kDa_periplasmic_antigen"/>
</dbReference>
<dbReference type="PANTHER" id="PTHR34387:SF2">
    <property type="entry name" value="SLR1258 PROTEIN"/>
    <property type="match status" value="1"/>
</dbReference>
<organism evidence="2 3">
    <name type="scientific">Prescottella agglutinans</name>
    <dbReference type="NCBI Taxonomy" id="1644129"/>
    <lineage>
        <taxon>Bacteria</taxon>
        <taxon>Bacillati</taxon>
        <taxon>Actinomycetota</taxon>
        <taxon>Actinomycetes</taxon>
        <taxon>Mycobacteriales</taxon>
        <taxon>Nocardiaceae</taxon>
        <taxon>Prescottella</taxon>
    </lineage>
</organism>